<dbReference type="GO" id="GO:0008380">
    <property type="term" value="P:RNA splicing"/>
    <property type="evidence" value="ECO:0007669"/>
    <property type="project" value="UniProtKB-KW"/>
</dbReference>
<name>A0A0C2IX14_THEKT</name>
<evidence type="ECO:0000256" key="2">
    <source>
        <dbReference type="ARBA" id="ARBA00023187"/>
    </source>
</evidence>
<organism evidence="5 6">
    <name type="scientific">Thelohanellus kitauei</name>
    <name type="common">Myxosporean</name>
    <dbReference type="NCBI Taxonomy" id="669202"/>
    <lineage>
        <taxon>Eukaryota</taxon>
        <taxon>Metazoa</taxon>
        <taxon>Cnidaria</taxon>
        <taxon>Myxozoa</taxon>
        <taxon>Myxosporea</taxon>
        <taxon>Bivalvulida</taxon>
        <taxon>Platysporina</taxon>
        <taxon>Myxobolidae</taxon>
        <taxon>Thelohanellus</taxon>
    </lineage>
</organism>
<dbReference type="OrthoDB" id="10070965at2759"/>
<dbReference type="AlphaFoldDB" id="A0A0C2IX14"/>
<sequence>MWHEARKQSKACEKVMADMKKRSDLRSQYLKAINKDPLSLLRIHGKSCKRFIPNQSNSSLDELYLVPWSEDPNVLIDRYDARALLDKTSIPMKRDRVNKGSNFLTRLVPEEEFLKKLASDLKFMKKKRSQSGAAVGYTYAEAESVEAPEEQEEESLDNILEKLGVDFGDTEMKINLESFSDLQKSRIDDIATHYGIMGNSFLSNLYQEQKNLQNDQNFDTFHQFSAAKPAQTKLQTGDGDMKRKYKYDGSSSDEEQPSKIEFITEFSSETSTSSKTENQREKADQTNYAALQYSPHKTTGHDFCRNLDTSHVKPLHPGSKKDDSSKVSFYFTKKKLSKLYRENVEEYHRRIGNCVADTFKYEMC</sequence>
<proteinExistence type="predicted"/>
<feature type="region of interest" description="Disordered" evidence="3">
    <location>
        <begin position="229"/>
        <end position="259"/>
    </location>
</feature>
<dbReference type="PANTHER" id="PTHR13161:SF4">
    <property type="entry name" value="CLK4-ASSOCIATING SERINE_ARGININE RICH PROTEIN"/>
    <property type="match status" value="1"/>
</dbReference>
<dbReference type="Proteomes" id="UP000031668">
    <property type="component" value="Unassembled WGS sequence"/>
</dbReference>
<dbReference type="PANTHER" id="PTHR13161">
    <property type="entry name" value="SPLICING FACTOR SUPPRESSOR OF WHITE APRICOT"/>
    <property type="match status" value="1"/>
</dbReference>
<dbReference type="EMBL" id="JWZT01005339">
    <property type="protein sequence ID" value="KII61427.1"/>
    <property type="molecule type" value="Genomic_DNA"/>
</dbReference>
<feature type="domain" description="Suppressor of white apricot N-terminal" evidence="4">
    <location>
        <begin position="39"/>
        <end position="143"/>
    </location>
</feature>
<evidence type="ECO:0000259" key="4">
    <source>
        <dbReference type="SMART" id="SM01141"/>
    </source>
</evidence>
<dbReference type="InterPro" id="IPR040397">
    <property type="entry name" value="SWAP"/>
</dbReference>
<evidence type="ECO:0000313" key="5">
    <source>
        <dbReference type="EMBL" id="KII61427.1"/>
    </source>
</evidence>
<dbReference type="SMART" id="SM01141">
    <property type="entry name" value="DRY_EERY"/>
    <property type="match status" value="1"/>
</dbReference>
<evidence type="ECO:0000313" key="6">
    <source>
        <dbReference type="Proteomes" id="UP000031668"/>
    </source>
</evidence>
<keyword evidence="2" id="KW-0508">mRNA splicing</keyword>
<keyword evidence="1" id="KW-0507">mRNA processing</keyword>
<dbReference type="InterPro" id="IPR019147">
    <property type="entry name" value="SWAP_N_domain"/>
</dbReference>
<dbReference type="GO" id="GO:0006397">
    <property type="term" value="P:mRNA processing"/>
    <property type="evidence" value="ECO:0007669"/>
    <property type="project" value="UniProtKB-KW"/>
</dbReference>
<dbReference type="Pfam" id="PF09750">
    <property type="entry name" value="DRY_EERY"/>
    <property type="match status" value="1"/>
</dbReference>
<keyword evidence="6" id="KW-1185">Reference proteome</keyword>
<evidence type="ECO:0000256" key="1">
    <source>
        <dbReference type="ARBA" id="ARBA00022664"/>
    </source>
</evidence>
<protein>
    <submittedName>
        <fullName evidence="5">CLK4-associating serine/arginine rich protein</fullName>
    </submittedName>
</protein>
<accession>A0A0C2IX14</accession>
<evidence type="ECO:0000256" key="3">
    <source>
        <dbReference type="SAM" id="MobiDB-lite"/>
    </source>
</evidence>
<reference evidence="5 6" key="1">
    <citation type="journal article" date="2014" name="Genome Biol. Evol.">
        <title>The genome of the myxosporean Thelohanellus kitauei shows adaptations to nutrient acquisition within its fish host.</title>
        <authorList>
            <person name="Yang Y."/>
            <person name="Xiong J."/>
            <person name="Zhou Z."/>
            <person name="Huo F."/>
            <person name="Miao W."/>
            <person name="Ran C."/>
            <person name="Liu Y."/>
            <person name="Zhang J."/>
            <person name="Feng J."/>
            <person name="Wang M."/>
            <person name="Wang M."/>
            <person name="Wang L."/>
            <person name="Yao B."/>
        </authorList>
    </citation>
    <scope>NUCLEOTIDE SEQUENCE [LARGE SCALE GENOMIC DNA]</scope>
    <source>
        <strain evidence="5">Wuqing</strain>
    </source>
</reference>
<gene>
    <name evidence="5" type="ORF">RF11_12842</name>
</gene>
<comment type="caution">
    <text evidence="5">The sequence shown here is derived from an EMBL/GenBank/DDBJ whole genome shotgun (WGS) entry which is preliminary data.</text>
</comment>